<evidence type="ECO:0000313" key="1">
    <source>
        <dbReference type="EMBL" id="PON77054.1"/>
    </source>
</evidence>
<dbReference type="Proteomes" id="UP000237105">
    <property type="component" value="Unassembled WGS sequence"/>
</dbReference>
<accession>A0A2P5DUT5</accession>
<sequence length="71" mass="8165">MDVWEAKESDVGEVQSEDGFTRIPNRKYDLRLSRANITFILSKYHRSIELLQAHTTQKQRSLTSNAAIKAT</sequence>
<evidence type="ECO:0000313" key="2">
    <source>
        <dbReference type="Proteomes" id="UP000237105"/>
    </source>
</evidence>
<name>A0A2P5DUT5_PARAD</name>
<comment type="caution">
    <text evidence="1">The sequence shown here is derived from an EMBL/GenBank/DDBJ whole genome shotgun (WGS) entry which is preliminary data.</text>
</comment>
<organism evidence="1 2">
    <name type="scientific">Parasponia andersonii</name>
    <name type="common">Sponia andersonii</name>
    <dbReference type="NCBI Taxonomy" id="3476"/>
    <lineage>
        <taxon>Eukaryota</taxon>
        <taxon>Viridiplantae</taxon>
        <taxon>Streptophyta</taxon>
        <taxon>Embryophyta</taxon>
        <taxon>Tracheophyta</taxon>
        <taxon>Spermatophyta</taxon>
        <taxon>Magnoliopsida</taxon>
        <taxon>eudicotyledons</taxon>
        <taxon>Gunneridae</taxon>
        <taxon>Pentapetalae</taxon>
        <taxon>rosids</taxon>
        <taxon>fabids</taxon>
        <taxon>Rosales</taxon>
        <taxon>Cannabaceae</taxon>
        <taxon>Parasponia</taxon>
    </lineage>
</organism>
<gene>
    <name evidence="1" type="ORF">PanWU01x14_030630</name>
</gene>
<dbReference type="OrthoDB" id="10365581at2759"/>
<keyword evidence="2" id="KW-1185">Reference proteome</keyword>
<dbReference type="AlphaFoldDB" id="A0A2P5DUT5"/>
<dbReference type="EMBL" id="JXTB01000015">
    <property type="protein sequence ID" value="PON77054.1"/>
    <property type="molecule type" value="Genomic_DNA"/>
</dbReference>
<reference evidence="2" key="1">
    <citation type="submission" date="2016-06" db="EMBL/GenBank/DDBJ databases">
        <title>Parallel loss of symbiosis genes in relatives of nitrogen-fixing non-legume Parasponia.</title>
        <authorList>
            <person name="Van Velzen R."/>
            <person name="Holmer R."/>
            <person name="Bu F."/>
            <person name="Rutten L."/>
            <person name="Van Zeijl A."/>
            <person name="Liu W."/>
            <person name="Santuari L."/>
            <person name="Cao Q."/>
            <person name="Sharma T."/>
            <person name="Shen D."/>
            <person name="Roswanjaya Y."/>
            <person name="Wardhani T."/>
            <person name="Kalhor M.S."/>
            <person name="Jansen J."/>
            <person name="Van den Hoogen J."/>
            <person name="Gungor B."/>
            <person name="Hartog M."/>
            <person name="Hontelez J."/>
            <person name="Verver J."/>
            <person name="Yang W.-C."/>
            <person name="Schijlen E."/>
            <person name="Repin R."/>
            <person name="Schilthuizen M."/>
            <person name="Schranz E."/>
            <person name="Heidstra R."/>
            <person name="Miyata K."/>
            <person name="Fedorova E."/>
            <person name="Kohlen W."/>
            <person name="Bisseling T."/>
            <person name="Smit S."/>
            <person name="Geurts R."/>
        </authorList>
    </citation>
    <scope>NUCLEOTIDE SEQUENCE [LARGE SCALE GENOMIC DNA]</scope>
    <source>
        <strain evidence="2">cv. WU1-14</strain>
    </source>
</reference>
<protein>
    <submittedName>
        <fullName evidence="1">Uncharacterized protein</fullName>
    </submittedName>
</protein>
<proteinExistence type="predicted"/>